<protein>
    <submittedName>
        <fullName evidence="1">Uncharacterized protein</fullName>
    </submittedName>
</protein>
<proteinExistence type="predicted"/>
<dbReference type="EMBL" id="UXHF01000006">
    <property type="protein sequence ID" value="VDC51416.1"/>
    <property type="molecule type" value="Genomic_DNA"/>
</dbReference>
<gene>
    <name evidence="1" type="ORF">BREV_BREV_00485</name>
</gene>
<dbReference type="AlphaFoldDB" id="A0A7Z8Y6F5"/>
<evidence type="ECO:0000313" key="2">
    <source>
        <dbReference type="Proteomes" id="UP000289220"/>
    </source>
</evidence>
<organism evidence="1 2">
    <name type="scientific">Brevundimonas mediterranea</name>
    <dbReference type="NCBI Taxonomy" id="74329"/>
    <lineage>
        <taxon>Bacteria</taxon>
        <taxon>Pseudomonadati</taxon>
        <taxon>Pseudomonadota</taxon>
        <taxon>Alphaproteobacteria</taxon>
        <taxon>Caulobacterales</taxon>
        <taxon>Caulobacteraceae</taxon>
        <taxon>Brevundimonas</taxon>
    </lineage>
</organism>
<comment type="caution">
    <text evidence="1">The sequence shown here is derived from an EMBL/GenBank/DDBJ whole genome shotgun (WGS) entry which is preliminary data.</text>
</comment>
<keyword evidence="2" id="KW-1185">Reference proteome</keyword>
<evidence type="ECO:0000313" key="1">
    <source>
        <dbReference type="EMBL" id="VDC51416.1"/>
    </source>
</evidence>
<reference evidence="1 2" key="1">
    <citation type="submission" date="2018-11" db="EMBL/GenBank/DDBJ databases">
        <authorList>
            <person name="Peiro R."/>
            <person name="Begona"/>
            <person name="Cbmso G."/>
            <person name="Lopez M."/>
            <person name="Gonzalez S."/>
            <person name="Sacristan E."/>
            <person name="Castillo E."/>
        </authorList>
    </citation>
    <scope>NUCLEOTIDE SEQUENCE [LARGE SCALE GENOMIC DNA]</scope>
    <source>
        <strain evidence="1">Brev_genome</strain>
    </source>
</reference>
<sequence length="120" mass="12551">MLFHPATPESVGSPRRPAASILPFRRPARLEDADAIASVLLAMENGPAAPIILAARGLDGVHYVGVSVAAQAHRLTPSEACLAADCLMCDPSVLGFADIAQRLRDAAYAASRAYLRSGRG</sequence>
<dbReference type="RefSeq" id="WP_154725449.1">
    <property type="nucleotide sequence ID" value="NZ_UXHF01000006.1"/>
</dbReference>
<accession>A0A7Z8Y6F5</accession>
<name>A0A7Z8Y6F5_9CAUL</name>
<dbReference type="Proteomes" id="UP000289220">
    <property type="component" value="Unassembled WGS sequence"/>
</dbReference>